<dbReference type="GO" id="GO:0003700">
    <property type="term" value="F:DNA-binding transcription factor activity"/>
    <property type="evidence" value="ECO:0007669"/>
    <property type="project" value="InterPro"/>
</dbReference>
<dbReference type="AlphaFoldDB" id="A0A9D2F4X0"/>
<comment type="caution">
    <text evidence="5">The sequence shown here is derived from an EMBL/GenBank/DDBJ whole genome shotgun (WGS) entry which is preliminary data.</text>
</comment>
<dbReference type="SUPFAM" id="SSF64288">
    <property type="entry name" value="Chorismate lyase-like"/>
    <property type="match status" value="1"/>
</dbReference>
<dbReference type="Pfam" id="PF00392">
    <property type="entry name" value="GntR"/>
    <property type="match status" value="1"/>
</dbReference>
<dbReference type="InterPro" id="IPR036388">
    <property type="entry name" value="WH-like_DNA-bd_sf"/>
</dbReference>
<keyword evidence="1" id="KW-0805">Transcription regulation</keyword>
<dbReference type="Gene3D" id="1.10.10.10">
    <property type="entry name" value="Winged helix-like DNA-binding domain superfamily/Winged helix DNA-binding domain"/>
    <property type="match status" value="1"/>
</dbReference>
<keyword evidence="3" id="KW-0804">Transcription</keyword>
<dbReference type="InterPro" id="IPR050679">
    <property type="entry name" value="Bact_HTH_transcr_reg"/>
</dbReference>
<dbReference type="InterPro" id="IPR000524">
    <property type="entry name" value="Tscrpt_reg_HTH_GntR"/>
</dbReference>
<dbReference type="EMBL" id="DXBO01000144">
    <property type="protein sequence ID" value="HIZ49081.1"/>
    <property type="molecule type" value="Genomic_DNA"/>
</dbReference>
<dbReference type="InterPro" id="IPR028978">
    <property type="entry name" value="Chorismate_lyase_/UTRA_dom_sf"/>
</dbReference>
<evidence type="ECO:0000313" key="6">
    <source>
        <dbReference type="Proteomes" id="UP000824031"/>
    </source>
</evidence>
<dbReference type="PROSITE" id="PS50949">
    <property type="entry name" value="HTH_GNTR"/>
    <property type="match status" value="1"/>
</dbReference>
<evidence type="ECO:0000313" key="5">
    <source>
        <dbReference type="EMBL" id="HIZ49081.1"/>
    </source>
</evidence>
<evidence type="ECO:0000256" key="2">
    <source>
        <dbReference type="ARBA" id="ARBA00023125"/>
    </source>
</evidence>
<protein>
    <submittedName>
        <fullName evidence="5">GntR family transcriptional regulator</fullName>
    </submittedName>
</protein>
<accession>A0A9D2F4X0</accession>
<organism evidence="5 6">
    <name type="scientific">Candidatus Gemmiger excrementavium</name>
    <dbReference type="NCBI Taxonomy" id="2838608"/>
    <lineage>
        <taxon>Bacteria</taxon>
        <taxon>Bacillati</taxon>
        <taxon>Bacillota</taxon>
        <taxon>Clostridia</taxon>
        <taxon>Eubacteriales</taxon>
        <taxon>Gemmiger</taxon>
    </lineage>
</organism>
<gene>
    <name evidence="5" type="ORF">H9810_10200</name>
</gene>
<dbReference type="GO" id="GO:0045892">
    <property type="term" value="P:negative regulation of DNA-templated transcription"/>
    <property type="evidence" value="ECO:0007669"/>
    <property type="project" value="TreeGrafter"/>
</dbReference>
<dbReference type="Pfam" id="PF07702">
    <property type="entry name" value="UTRA"/>
    <property type="match status" value="1"/>
</dbReference>
<dbReference type="GO" id="GO:0003677">
    <property type="term" value="F:DNA binding"/>
    <property type="evidence" value="ECO:0007669"/>
    <property type="project" value="UniProtKB-KW"/>
</dbReference>
<dbReference type="CDD" id="cd07377">
    <property type="entry name" value="WHTH_GntR"/>
    <property type="match status" value="1"/>
</dbReference>
<dbReference type="PANTHER" id="PTHR44846">
    <property type="entry name" value="MANNOSYL-D-GLYCERATE TRANSPORT/METABOLISM SYSTEM REPRESSOR MNGR-RELATED"/>
    <property type="match status" value="1"/>
</dbReference>
<evidence type="ECO:0000259" key="4">
    <source>
        <dbReference type="PROSITE" id="PS50949"/>
    </source>
</evidence>
<reference evidence="5" key="1">
    <citation type="journal article" date="2021" name="PeerJ">
        <title>Extensive microbial diversity within the chicken gut microbiome revealed by metagenomics and culture.</title>
        <authorList>
            <person name="Gilroy R."/>
            <person name="Ravi A."/>
            <person name="Getino M."/>
            <person name="Pursley I."/>
            <person name="Horton D.L."/>
            <person name="Alikhan N.F."/>
            <person name="Baker D."/>
            <person name="Gharbi K."/>
            <person name="Hall N."/>
            <person name="Watson M."/>
            <person name="Adriaenssens E.M."/>
            <person name="Foster-Nyarko E."/>
            <person name="Jarju S."/>
            <person name="Secka A."/>
            <person name="Antonio M."/>
            <person name="Oren A."/>
            <person name="Chaudhuri R.R."/>
            <person name="La Ragione R."/>
            <person name="Hildebrand F."/>
            <person name="Pallen M.J."/>
        </authorList>
    </citation>
    <scope>NUCLEOTIDE SEQUENCE</scope>
    <source>
        <strain evidence="5">3436</strain>
    </source>
</reference>
<dbReference type="InterPro" id="IPR011663">
    <property type="entry name" value="UTRA"/>
</dbReference>
<keyword evidence="2" id="KW-0238">DNA-binding</keyword>
<dbReference type="SMART" id="SM00345">
    <property type="entry name" value="HTH_GNTR"/>
    <property type="match status" value="1"/>
</dbReference>
<sequence length="250" mass="28780">MSERYELHLDKNSAVPLYEQLRRGLLDAITGGQFPEGAKLPTEEELCQALGISRPVVRQAYNALIEEGVVERMRGRGTFVRVPDTRGRFLNRQLSFEQEMTLLNLEHRTKVLRADWVGYTPALFGRLELNRQDRCYHLVRLRYVSGKPFVLVENYIPESIFPGIDQYDFAAQSLYHVLETVYHVQVARSHRTLMAQIANAEFAALFGLHRGSPVLYVENVVRDQFGRAIDLSKEYLDGVTQKFEFEVVNT</sequence>
<dbReference type="SMART" id="SM00866">
    <property type="entry name" value="UTRA"/>
    <property type="match status" value="1"/>
</dbReference>
<proteinExistence type="predicted"/>
<dbReference type="InterPro" id="IPR036390">
    <property type="entry name" value="WH_DNA-bd_sf"/>
</dbReference>
<dbReference type="PANTHER" id="PTHR44846:SF1">
    <property type="entry name" value="MANNOSYL-D-GLYCERATE TRANSPORT_METABOLISM SYSTEM REPRESSOR MNGR-RELATED"/>
    <property type="match status" value="1"/>
</dbReference>
<reference evidence="5" key="2">
    <citation type="submission" date="2021-04" db="EMBL/GenBank/DDBJ databases">
        <authorList>
            <person name="Gilroy R."/>
        </authorList>
    </citation>
    <scope>NUCLEOTIDE SEQUENCE</scope>
    <source>
        <strain evidence="5">3436</strain>
    </source>
</reference>
<dbReference type="Proteomes" id="UP000824031">
    <property type="component" value="Unassembled WGS sequence"/>
</dbReference>
<name>A0A9D2F4X0_9FIRM</name>
<evidence type="ECO:0000256" key="1">
    <source>
        <dbReference type="ARBA" id="ARBA00023015"/>
    </source>
</evidence>
<dbReference type="Gene3D" id="3.40.1410.10">
    <property type="entry name" value="Chorismate lyase-like"/>
    <property type="match status" value="1"/>
</dbReference>
<feature type="domain" description="HTH gntR-type" evidence="4">
    <location>
        <begin position="15"/>
        <end position="83"/>
    </location>
</feature>
<dbReference type="PRINTS" id="PR00035">
    <property type="entry name" value="HTHGNTR"/>
</dbReference>
<evidence type="ECO:0000256" key="3">
    <source>
        <dbReference type="ARBA" id="ARBA00023163"/>
    </source>
</evidence>
<dbReference type="SUPFAM" id="SSF46785">
    <property type="entry name" value="Winged helix' DNA-binding domain"/>
    <property type="match status" value="1"/>
</dbReference>